<dbReference type="PANTHER" id="PTHR34937:SF1">
    <property type="entry name" value="PARAMYOSIN"/>
    <property type="match status" value="1"/>
</dbReference>
<name>A0A922DNJ9_CARIL</name>
<sequence length="57" mass="6507">MEQRNYEIVIEVSQLEATMNGLREEVAKKASVVETLEKTIAGKDGKISEIERDREIE</sequence>
<proteinExistence type="predicted"/>
<evidence type="ECO:0000313" key="1">
    <source>
        <dbReference type="EMBL" id="KAG6686402.1"/>
    </source>
</evidence>
<comment type="caution">
    <text evidence="2">The sequence shown here is derived from an EMBL/GenBank/DDBJ whole genome shotgun (WGS) entry which is preliminary data.</text>
</comment>
<evidence type="ECO:0000313" key="3">
    <source>
        <dbReference type="Proteomes" id="UP000811246"/>
    </source>
</evidence>
<accession>A0A922DNJ9</accession>
<dbReference type="AlphaFoldDB" id="A0A922DNJ9"/>
<dbReference type="InterPro" id="IPR040300">
    <property type="entry name" value="At3g49055-like"/>
</dbReference>
<protein>
    <submittedName>
        <fullName evidence="2">Uncharacterized protein</fullName>
    </submittedName>
</protein>
<reference evidence="2" key="1">
    <citation type="submission" date="2021-01" db="EMBL/GenBank/DDBJ databases">
        <authorList>
            <person name="Lovell J.T."/>
            <person name="Bentley N."/>
            <person name="Bhattarai G."/>
            <person name="Jenkins J.W."/>
            <person name="Sreedasyam A."/>
            <person name="Alarcon Y."/>
            <person name="Bock C."/>
            <person name="Boston L."/>
            <person name="Carlson J."/>
            <person name="Cervantes K."/>
            <person name="Clermont K."/>
            <person name="Krom N."/>
            <person name="Kubenka K."/>
            <person name="Mamidi S."/>
            <person name="Mattison C."/>
            <person name="Monteros M."/>
            <person name="Pisani C."/>
            <person name="Plott C."/>
            <person name="Rajasekar S."/>
            <person name="Rhein H.S."/>
            <person name="Rohla C."/>
            <person name="Song M."/>
            <person name="Hilaire R.S."/>
            <person name="Shu S."/>
            <person name="Wells L."/>
            <person name="Wang X."/>
            <person name="Webber J."/>
            <person name="Heerema R.J."/>
            <person name="Klein P."/>
            <person name="Conner P."/>
            <person name="Grauke L."/>
            <person name="Grimwood J."/>
            <person name="Schmutz J."/>
            <person name="Randall J.J."/>
        </authorList>
    </citation>
    <scope>NUCLEOTIDE SEQUENCE</scope>
    <source>
        <tissue evidence="2">Leaf</tissue>
    </source>
</reference>
<dbReference type="EMBL" id="CM031835">
    <property type="protein sequence ID" value="KAG6686402.1"/>
    <property type="molecule type" value="Genomic_DNA"/>
</dbReference>
<dbReference type="PANTHER" id="PTHR34937">
    <property type="entry name" value="OS08G0559800 PROTEIN"/>
    <property type="match status" value="1"/>
</dbReference>
<organism evidence="2 3">
    <name type="scientific">Carya illinoinensis</name>
    <name type="common">Pecan</name>
    <dbReference type="NCBI Taxonomy" id="32201"/>
    <lineage>
        <taxon>Eukaryota</taxon>
        <taxon>Viridiplantae</taxon>
        <taxon>Streptophyta</taxon>
        <taxon>Embryophyta</taxon>
        <taxon>Tracheophyta</taxon>
        <taxon>Spermatophyta</taxon>
        <taxon>Magnoliopsida</taxon>
        <taxon>eudicotyledons</taxon>
        <taxon>Gunneridae</taxon>
        <taxon>Pentapetalae</taxon>
        <taxon>rosids</taxon>
        <taxon>fabids</taxon>
        <taxon>Fagales</taxon>
        <taxon>Juglandaceae</taxon>
        <taxon>Carya</taxon>
    </lineage>
</organism>
<evidence type="ECO:0000313" key="2">
    <source>
        <dbReference type="EMBL" id="KAG6687871.1"/>
    </source>
</evidence>
<dbReference type="EMBL" id="CM031835">
    <property type="protein sequence ID" value="KAG6687871.1"/>
    <property type="molecule type" value="Genomic_DNA"/>
</dbReference>
<gene>
    <name evidence="1" type="ORF">I3842_11G016800</name>
    <name evidence="2" type="ORF">I3842_11G096100</name>
</gene>
<dbReference type="Proteomes" id="UP000811246">
    <property type="component" value="Chromosome 11"/>
</dbReference>
<dbReference type="OrthoDB" id="1682775at2759"/>